<protein>
    <submittedName>
        <fullName evidence="8">Putative efflux protein, MATE family</fullName>
    </submittedName>
</protein>
<gene>
    <name evidence="8" type="ORF">SAMN05192556_104158</name>
</gene>
<comment type="subcellular location">
    <subcellularLocation>
        <location evidence="1">Cell inner membrane</location>
        <topology evidence="1">Multi-pass membrane protein</topology>
    </subcellularLocation>
</comment>
<accession>A0A1M6U5X1</accession>
<dbReference type="PANTHER" id="PTHR43549:SF3">
    <property type="entry name" value="MULTIDRUG RESISTANCE PROTEIN YPNP-RELATED"/>
    <property type="match status" value="1"/>
</dbReference>
<feature type="transmembrane region" description="Helical" evidence="7">
    <location>
        <begin position="394"/>
        <end position="411"/>
    </location>
</feature>
<feature type="transmembrane region" description="Helical" evidence="7">
    <location>
        <begin position="135"/>
        <end position="155"/>
    </location>
</feature>
<dbReference type="EMBL" id="FRAL01000004">
    <property type="protein sequence ID" value="SHK64675.1"/>
    <property type="molecule type" value="Genomic_DNA"/>
</dbReference>
<reference evidence="9" key="1">
    <citation type="submission" date="2016-11" db="EMBL/GenBank/DDBJ databases">
        <authorList>
            <person name="Varghese N."/>
            <person name="Submissions S."/>
        </authorList>
    </citation>
    <scope>NUCLEOTIDE SEQUENCE [LARGE SCALE GENOMIC DNA]</scope>
    <source>
        <strain evidence="9">ALO Sharm</strain>
    </source>
</reference>
<evidence type="ECO:0000256" key="6">
    <source>
        <dbReference type="ARBA" id="ARBA00023136"/>
    </source>
</evidence>
<dbReference type="InterPro" id="IPR048279">
    <property type="entry name" value="MdtK-like"/>
</dbReference>
<evidence type="ECO:0000313" key="8">
    <source>
        <dbReference type="EMBL" id="SHK64675.1"/>
    </source>
</evidence>
<dbReference type="Pfam" id="PF01554">
    <property type="entry name" value="MatE"/>
    <property type="match status" value="2"/>
</dbReference>
<dbReference type="NCBIfam" id="TIGR00797">
    <property type="entry name" value="matE"/>
    <property type="match status" value="1"/>
</dbReference>
<dbReference type="PANTHER" id="PTHR43549">
    <property type="entry name" value="MULTIDRUG RESISTANCE PROTEIN YPNP-RELATED"/>
    <property type="match status" value="1"/>
</dbReference>
<feature type="transmembrane region" description="Helical" evidence="7">
    <location>
        <begin position="284"/>
        <end position="306"/>
    </location>
</feature>
<dbReference type="GO" id="GO:0015297">
    <property type="term" value="F:antiporter activity"/>
    <property type="evidence" value="ECO:0007669"/>
    <property type="project" value="InterPro"/>
</dbReference>
<evidence type="ECO:0000256" key="4">
    <source>
        <dbReference type="ARBA" id="ARBA00022692"/>
    </source>
</evidence>
<name>A0A1M6U5X1_9GAMM</name>
<feature type="transmembrane region" description="Helical" evidence="7">
    <location>
        <begin position="361"/>
        <end position="382"/>
    </location>
</feature>
<feature type="transmembrane region" description="Helical" evidence="7">
    <location>
        <begin position="193"/>
        <end position="215"/>
    </location>
</feature>
<evidence type="ECO:0000256" key="1">
    <source>
        <dbReference type="ARBA" id="ARBA00004429"/>
    </source>
</evidence>
<evidence type="ECO:0000256" key="7">
    <source>
        <dbReference type="SAM" id="Phobius"/>
    </source>
</evidence>
<keyword evidence="2" id="KW-0813">Transport</keyword>
<feature type="transmembrane region" description="Helical" evidence="7">
    <location>
        <begin position="92"/>
        <end position="115"/>
    </location>
</feature>
<keyword evidence="9" id="KW-1185">Reference proteome</keyword>
<evidence type="ECO:0000256" key="5">
    <source>
        <dbReference type="ARBA" id="ARBA00022989"/>
    </source>
</evidence>
<dbReference type="Proteomes" id="UP000184248">
    <property type="component" value="Unassembled WGS sequence"/>
</dbReference>
<organism evidence="8 9">
    <name type="scientific">Halomonas caseinilytica</name>
    <dbReference type="NCBI Taxonomy" id="438744"/>
    <lineage>
        <taxon>Bacteria</taxon>
        <taxon>Pseudomonadati</taxon>
        <taxon>Pseudomonadota</taxon>
        <taxon>Gammaproteobacteria</taxon>
        <taxon>Oceanospirillales</taxon>
        <taxon>Halomonadaceae</taxon>
        <taxon>Halomonas</taxon>
    </lineage>
</organism>
<evidence type="ECO:0000256" key="2">
    <source>
        <dbReference type="ARBA" id="ARBA00022448"/>
    </source>
</evidence>
<feature type="transmembrane region" description="Helical" evidence="7">
    <location>
        <begin position="167"/>
        <end position="187"/>
    </location>
</feature>
<dbReference type="GO" id="GO:0042910">
    <property type="term" value="F:xenobiotic transmembrane transporter activity"/>
    <property type="evidence" value="ECO:0007669"/>
    <property type="project" value="InterPro"/>
</dbReference>
<keyword evidence="4 7" id="KW-0812">Transmembrane</keyword>
<feature type="transmembrane region" description="Helical" evidence="7">
    <location>
        <begin position="21"/>
        <end position="42"/>
    </location>
</feature>
<keyword evidence="3" id="KW-1003">Cell membrane</keyword>
<feature type="transmembrane region" description="Helical" evidence="7">
    <location>
        <begin position="417"/>
        <end position="435"/>
    </location>
</feature>
<sequence length="450" mass="47562">MSHTDTTPAPSLGVTLWRQTWPMAIGVLSLLGFQLVDSAFIARLGTAPLAAQSFTFPLSFLIIGVQVGMGIAIAALISRALGAGEQARAKRLGSLVLLSGTGVIALLVLLLWWLQAPIFLRLGAAPESLGLIRSYWTPQLLSAWLGACLYFGYSLFRAHGNTRLPGVLMVVTSLVNLALDPLLIFGAGPWPGLGLPGAAIATVLAFALGLMILGWRLAGLDWLSWQGLVDEWRLSLRPFAGIAGPAMISQLMPPLAAMLAISAVASLGEAQVAAWGLANRLETVSLMVVLAMTMSLPPWLGRCYGAGDWAQIHRLLRLALRVVVVWQLALGLILAVAAPWVAQALSGNPEVRGDLAMLVRFMLPSYAALGVCMLVVSAGNALGWPLRAMLMSAARLFVFYLPCLWIGTWLAGLTGLAAGAALGNLLAGLAAWGLLRRVLSSPRRMAAVSS</sequence>
<dbReference type="GO" id="GO:0005886">
    <property type="term" value="C:plasma membrane"/>
    <property type="evidence" value="ECO:0007669"/>
    <property type="project" value="UniProtKB-SubCell"/>
</dbReference>
<keyword evidence="5 7" id="KW-1133">Transmembrane helix</keyword>
<dbReference type="PIRSF" id="PIRSF006603">
    <property type="entry name" value="DinF"/>
    <property type="match status" value="1"/>
</dbReference>
<evidence type="ECO:0000256" key="3">
    <source>
        <dbReference type="ARBA" id="ARBA00022475"/>
    </source>
</evidence>
<dbReference type="InterPro" id="IPR052031">
    <property type="entry name" value="Membrane_Transporter-Flippase"/>
</dbReference>
<dbReference type="InterPro" id="IPR002528">
    <property type="entry name" value="MATE_fam"/>
</dbReference>
<proteinExistence type="predicted"/>
<dbReference type="AlphaFoldDB" id="A0A1M6U5X1"/>
<feature type="transmembrane region" description="Helical" evidence="7">
    <location>
        <begin position="318"/>
        <end position="341"/>
    </location>
</feature>
<evidence type="ECO:0000313" key="9">
    <source>
        <dbReference type="Proteomes" id="UP000184248"/>
    </source>
</evidence>
<keyword evidence="6 7" id="KW-0472">Membrane</keyword>
<feature type="transmembrane region" description="Helical" evidence="7">
    <location>
        <begin position="54"/>
        <end position="80"/>
    </location>
</feature>